<accession>A0A0F9DWP2</accession>
<dbReference type="AlphaFoldDB" id="A0A0F9DWP2"/>
<name>A0A0F9DWP2_9ZZZZ</name>
<sequence>MEFNEWLDTLVDEKGYDTETIIEVEGNSGKNFMPLQIVLDALKKTCQEEKNMIKSMLVKIDFSNGDCMGFFKHLAGAIAV</sequence>
<reference evidence="1" key="1">
    <citation type="journal article" date="2015" name="Nature">
        <title>Complex archaea that bridge the gap between prokaryotes and eukaryotes.</title>
        <authorList>
            <person name="Spang A."/>
            <person name="Saw J.H."/>
            <person name="Jorgensen S.L."/>
            <person name="Zaremba-Niedzwiedzka K."/>
            <person name="Martijn J."/>
            <person name="Lind A.E."/>
            <person name="van Eijk R."/>
            <person name="Schleper C."/>
            <person name="Guy L."/>
            <person name="Ettema T.J."/>
        </authorList>
    </citation>
    <scope>NUCLEOTIDE SEQUENCE</scope>
</reference>
<dbReference type="EMBL" id="LAZR01039752">
    <property type="protein sequence ID" value="KKL16218.1"/>
    <property type="molecule type" value="Genomic_DNA"/>
</dbReference>
<organism evidence="1">
    <name type="scientific">marine sediment metagenome</name>
    <dbReference type="NCBI Taxonomy" id="412755"/>
    <lineage>
        <taxon>unclassified sequences</taxon>
        <taxon>metagenomes</taxon>
        <taxon>ecological metagenomes</taxon>
    </lineage>
</organism>
<evidence type="ECO:0000313" key="1">
    <source>
        <dbReference type="EMBL" id="KKL16218.1"/>
    </source>
</evidence>
<comment type="caution">
    <text evidence="1">The sequence shown here is derived from an EMBL/GenBank/DDBJ whole genome shotgun (WGS) entry which is preliminary data.</text>
</comment>
<protein>
    <submittedName>
        <fullName evidence="1">Uncharacterized protein</fullName>
    </submittedName>
</protein>
<proteinExistence type="predicted"/>
<gene>
    <name evidence="1" type="ORF">LCGC14_2497800</name>
</gene>